<reference evidence="3" key="2">
    <citation type="journal article" date="2011" name="Microb. Ecol.">
        <title>Taxonomic and Functional Metagenomic Profiling of the Microbial Community in the Anoxic Sediment of a Sub-saline Shallow Lake (Laguna de Carrizo, Central Spain).</title>
        <authorList>
            <person name="Ferrer M."/>
            <person name="Guazzaroni M.E."/>
            <person name="Richter M."/>
            <person name="Garcia-Salamanca A."/>
            <person name="Yarza P."/>
            <person name="Suarez-Suarez A."/>
            <person name="Solano J."/>
            <person name="Alcaide M."/>
            <person name="van Dillewijn P."/>
            <person name="Molina-Henares M.A."/>
            <person name="Lopez-Cortes N."/>
            <person name="Al-Ramahi Y."/>
            <person name="Guerrero C."/>
            <person name="Acosta A."/>
            <person name="de Eugenio L.I."/>
            <person name="Martinez V."/>
            <person name="Marques S."/>
            <person name="Rojo F."/>
            <person name="Santero E."/>
            <person name="Genilloud O."/>
            <person name="Perez-Perez J."/>
            <person name="Rossello-Mora R."/>
            <person name="Ramos J.L."/>
        </authorList>
    </citation>
    <scope>NUCLEOTIDE SEQUENCE</scope>
</reference>
<dbReference type="GO" id="GO:0000155">
    <property type="term" value="F:phosphorelay sensor kinase activity"/>
    <property type="evidence" value="ECO:0007669"/>
    <property type="project" value="TreeGrafter"/>
</dbReference>
<sequence>MNHQIKGRLGDARAAFAELLANDYGVMPDTAKPILEKGLEETAIGVDYVTGILKGFSAENGTLAYNMKEMDLKSLVKEVTDKFAAKVREKKLAFEVNLADGDFKINGDEVQLGEAIGNMINNSIAYTQSGSIHIWLTKKGNKALIAVQDTGVGISDEDKPKLWKSGGHGKDSIKVNVNSTGYGLSFVKGVVEAHKGRVWAESDGPGKGSSFYVEVPLKVV</sequence>
<reference evidence="3" key="1">
    <citation type="submission" date="2010-07" db="EMBL/GenBank/DDBJ databases">
        <authorList>
            <consortium name="CONSOLIDER consortium CSD2007-00005"/>
            <person name="Guazzaroni M.-E."/>
            <person name="Richter M."/>
            <person name="Garcia-Salamanca A."/>
            <person name="Yarza P."/>
            <person name="Ferrer M."/>
        </authorList>
    </citation>
    <scope>NUCLEOTIDE SEQUENCE</scope>
</reference>
<name>D9PIZ2_9ZZZZ</name>
<dbReference type="Gene3D" id="3.30.565.10">
    <property type="entry name" value="Histidine kinase-like ATPase, C-terminal domain"/>
    <property type="match status" value="1"/>
</dbReference>
<keyword evidence="1" id="KW-0597">Phosphoprotein</keyword>
<protein>
    <submittedName>
        <fullName evidence="3">Histidine kinase-, DNA gyrase B-, and</fullName>
    </submittedName>
</protein>
<feature type="domain" description="Histidine kinase" evidence="2">
    <location>
        <begin position="1"/>
        <end position="219"/>
    </location>
</feature>
<evidence type="ECO:0000256" key="1">
    <source>
        <dbReference type="ARBA" id="ARBA00022553"/>
    </source>
</evidence>
<dbReference type="PANTHER" id="PTHR43547:SF2">
    <property type="entry name" value="HYBRID SIGNAL TRANSDUCTION HISTIDINE KINASE C"/>
    <property type="match status" value="1"/>
</dbReference>
<organism evidence="3">
    <name type="scientific">sediment metagenome</name>
    <dbReference type="NCBI Taxonomy" id="749907"/>
    <lineage>
        <taxon>unclassified sequences</taxon>
        <taxon>metagenomes</taxon>
        <taxon>ecological metagenomes</taxon>
    </lineage>
</organism>
<keyword evidence="3" id="KW-0418">Kinase</keyword>
<dbReference type="InterPro" id="IPR036890">
    <property type="entry name" value="HATPase_C_sf"/>
</dbReference>
<dbReference type="InterPro" id="IPR004358">
    <property type="entry name" value="Sig_transdc_His_kin-like_C"/>
</dbReference>
<dbReference type="AlphaFoldDB" id="D9PIZ2"/>
<dbReference type="PANTHER" id="PTHR43547">
    <property type="entry name" value="TWO-COMPONENT HISTIDINE KINASE"/>
    <property type="match status" value="1"/>
</dbReference>
<proteinExistence type="predicted"/>
<gene>
    <name evidence="3" type="ORF">LDC_1501</name>
</gene>
<dbReference type="EMBL" id="ADZX01000472">
    <property type="protein sequence ID" value="EFK96471.1"/>
    <property type="molecule type" value="Genomic_DNA"/>
</dbReference>
<dbReference type="SMART" id="SM00387">
    <property type="entry name" value="HATPase_c"/>
    <property type="match status" value="1"/>
</dbReference>
<dbReference type="PRINTS" id="PR00344">
    <property type="entry name" value="BCTRLSENSOR"/>
</dbReference>
<dbReference type="SUPFAM" id="SSF55874">
    <property type="entry name" value="ATPase domain of HSP90 chaperone/DNA topoisomerase II/histidine kinase"/>
    <property type="match status" value="1"/>
</dbReference>
<comment type="caution">
    <text evidence="3">The sequence shown here is derived from an EMBL/GenBank/DDBJ whole genome shotgun (WGS) entry which is preliminary data.</text>
</comment>
<dbReference type="Pfam" id="PF02518">
    <property type="entry name" value="HATPase_c"/>
    <property type="match status" value="1"/>
</dbReference>
<keyword evidence="3" id="KW-0808">Transferase</keyword>
<dbReference type="PROSITE" id="PS50109">
    <property type="entry name" value="HIS_KIN"/>
    <property type="match status" value="1"/>
</dbReference>
<dbReference type="InterPro" id="IPR003594">
    <property type="entry name" value="HATPase_dom"/>
</dbReference>
<evidence type="ECO:0000313" key="3">
    <source>
        <dbReference type="EMBL" id="EFK96471.1"/>
    </source>
</evidence>
<evidence type="ECO:0000259" key="2">
    <source>
        <dbReference type="PROSITE" id="PS50109"/>
    </source>
</evidence>
<accession>D9PIZ2</accession>
<dbReference type="InterPro" id="IPR005467">
    <property type="entry name" value="His_kinase_dom"/>
</dbReference>